<sequence>MSRLALLGLLVVAPLAQAQHTSDDDLARAFDPPKELKIFEPEHNVPAPPPLEDADEKTRAAFEPGFAAAKAALESGDAAGAREQLTLLELSAFMLGGPERLRVNQLQRAAALALNDRKALAALDAKWLAACGPNDVATCRASALEAMAAYDKAGAEKFRSADACVTTAEKSPGKPGPACLSGALALYRKTEDTLMIARIDLVNALALAADPKQSKAAKKALTKLGETTDGRNGHVRQAAYDARAKLELAEGSFKDAAKTALLGAEAFGTTLPLEQRYWSRTQMVDVACAAYDREKGVDACRQLEKQVVGYYVFHDFSKEHLEDRQLIGHEKLVQVNEHYSILIKDCLALEIREIADKAQVSYLVNWLVLTDGHVDNFHSVTTAQEQSRFVTCLREQFGYWRYPTHESGPQRIKQGFSVKSTMRATEETEPE</sequence>
<proteinExistence type="predicted"/>
<comment type="caution">
    <text evidence="2">The sequence shown here is derived from an EMBL/GenBank/DDBJ whole genome shotgun (WGS) entry which is preliminary data.</text>
</comment>
<dbReference type="EMBL" id="QFQP01000001">
    <property type="protein sequence ID" value="PZR18435.1"/>
    <property type="molecule type" value="Genomic_DNA"/>
</dbReference>
<dbReference type="Proteomes" id="UP000249061">
    <property type="component" value="Unassembled WGS sequence"/>
</dbReference>
<protein>
    <submittedName>
        <fullName evidence="2">Uncharacterized protein</fullName>
    </submittedName>
</protein>
<evidence type="ECO:0000313" key="3">
    <source>
        <dbReference type="Proteomes" id="UP000249061"/>
    </source>
</evidence>
<feature type="signal peptide" evidence="1">
    <location>
        <begin position="1"/>
        <end position="18"/>
    </location>
</feature>
<evidence type="ECO:0000256" key="1">
    <source>
        <dbReference type="SAM" id="SignalP"/>
    </source>
</evidence>
<feature type="chain" id="PRO_5016018899" evidence="1">
    <location>
        <begin position="19"/>
        <end position="431"/>
    </location>
</feature>
<gene>
    <name evidence="2" type="ORF">DI536_00710</name>
</gene>
<accession>A0A2W5U481</accession>
<evidence type="ECO:0000313" key="2">
    <source>
        <dbReference type="EMBL" id="PZR18435.1"/>
    </source>
</evidence>
<name>A0A2W5U481_9BACT</name>
<dbReference type="AlphaFoldDB" id="A0A2W5U481"/>
<keyword evidence="1" id="KW-0732">Signal</keyword>
<organism evidence="2 3">
    <name type="scientific">Archangium gephyra</name>
    <dbReference type="NCBI Taxonomy" id="48"/>
    <lineage>
        <taxon>Bacteria</taxon>
        <taxon>Pseudomonadati</taxon>
        <taxon>Myxococcota</taxon>
        <taxon>Myxococcia</taxon>
        <taxon>Myxococcales</taxon>
        <taxon>Cystobacterineae</taxon>
        <taxon>Archangiaceae</taxon>
        <taxon>Archangium</taxon>
    </lineage>
</organism>
<reference evidence="2 3" key="1">
    <citation type="submission" date="2017-08" db="EMBL/GenBank/DDBJ databases">
        <title>Infants hospitalized years apart are colonized by the same room-sourced microbial strains.</title>
        <authorList>
            <person name="Brooks B."/>
            <person name="Olm M.R."/>
            <person name="Firek B.A."/>
            <person name="Baker R."/>
            <person name="Thomas B.C."/>
            <person name="Morowitz M.J."/>
            <person name="Banfield J.F."/>
        </authorList>
    </citation>
    <scope>NUCLEOTIDE SEQUENCE [LARGE SCALE GENOMIC DNA]</scope>
    <source>
        <strain evidence="2">S2_003_000_R2_14</strain>
    </source>
</reference>